<dbReference type="SUPFAM" id="SSF56091">
    <property type="entry name" value="DNA ligase/mRNA capping enzyme, catalytic domain"/>
    <property type="match status" value="1"/>
</dbReference>
<dbReference type="InterPro" id="IPR012308">
    <property type="entry name" value="DNA_ligase_ATP-dep_N"/>
</dbReference>
<name>A0A2M7FLV3_9BACT</name>
<dbReference type="Gene3D" id="1.10.3260.10">
    <property type="entry name" value="DNA ligase, ATP-dependent, N-terminal domain"/>
    <property type="match status" value="1"/>
</dbReference>
<dbReference type="NCBIfam" id="TIGR00574">
    <property type="entry name" value="dnl1"/>
    <property type="match status" value="1"/>
</dbReference>
<feature type="non-terminal residue" evidence="10">
    <location>
        <position position="1"/>
    </location>
</feature>
<dbReference type="Pfam" id="PF04675">
    <property type="entry name" value="DNA_ligase_A_N"/>
    <property type="match status" value="1"/>
</dbReference>
<evidence type="ECO:0000313" key="10">
    <source>
        <dbReference type="EMBL" id="PIW06985.1"/>
    </source>
</evidence>
<comment type="similarity">
    <text evidence="1 8">Belongs to the ATP-dependent DNA ligase family.</text>
</comment>
<dbReference type="GO" id="GO:0003677">
    <property type="term" value="F:DNA binding"/>
    <property type="evidence" value="ECO:0007669"/>
    <property type="project" value="InterPro"/>
</dbReference>
<keyword evidence="6" id="KW-0233">DNA recombination</keyword>
<feature type="domain" description="ATP-dependent DNA ligase family profile" evidence="9">
    <location>
        <begin position="279"/>
        <end position="405"/>
    </location>
</feature>
<proteinExistence type="inferred from homology"/>
<keyword evidence="2" id="KW-0436">Ligase</keyword>
<dbReference type="PANTHER" id="PTHR45674">
    <property type="entry name" value="DNA LIGASE 1/3 FAMILY MEMBER"/>
    <property type="match status" value="1"/>
</dbReference>
<evidence type="ECO:0000256" key="2">
    <source>
        <dbReference type="ARBA" id="ARBA00022598"/>
    </source>
</evidence>
<reference evidence="11" key="1">
    <citation type="submission" date="2017-09" db="EMBL/GenBank/DDBJ databases">
        <title>Depth-based differentiation of microbial function through sediment-hosted aquifers and enrichment of novel symbionts in the deep terrestrial subsurface.</title>
        <authorList>
            <person name="Probst A.J."/>
            <person name="Ladd B."/>
            <person name="Jarett J.K."/>
            <person name="Geller-Mcgrath D.E."/>
            <person name="Sieber C.M.K."/>
            <person name="Emerson J.B."/>
            <person name="Anantharaman K."/>
            <person name="Thomas B.C."/>
            <person name="Malmstrom R."/>
            <person name="Stieglmeier M."/>
            <person name="Klingl A."/>
            <person name="Woyke T."/>
            <person name="Ryan C.M."/>
            <person name="Banfield J.F."/>
        </authorList>
    </citation>
    <scope>NUCLEOTIDE SEQUENCE [LARGE SCALE GENOMIC DNA]</scope>
</reference>
<dbReference type="Proteomes" id="UP000230556">
    <property type="component" value="Unassembled WGS sequence"/>
</dbReference>
<evidence type="ECO:0000256" key="6">
    <source>
        <dbReference type="ARBA" id="ARBA00023172"/>
    </source>
</evidence>
<accession>A0A2M7FLV3</accession>
<evidence type="ECO:0000256" key="5">
    <source>
        <dbReference type="ARBA" id="ARBA00022840"/>
    </source>
</evidence>
<evidence type="ECO:0000256" key="4">
    <source>
        <dbReference type="ARBA" id="ARBA00022763"/>
    </source>
</evidence>
<evidence type="ECO:0000256" key="7">
    <source>
        <dbReference type="ARBA" id="ARBA00023204"/>
    </source>
</evidence>
<protein>
    <recommendedName>
        <fullName evidence="9">ATP-dependent DNA ligase family profile domain-containing protein</fullName>
    </recommendedName>
</protein>
<dbReference type="SUPFAM" id="SSF117018">
    <property type="entry name" value="ATP-dependent DNA ligase DNA-binding domain"/>
    <property type="match status" value="1"/>
</dbReference>
<dbReference type="EMBL" id="PFFO01000163">
    <property type="protein sequence ID" value="PIW06985.1"/>
    <property type="molecule type" value="Genomic_DNA"/>
</dbReference>
<dbReference type="InterPro" id="IPR000977">
    <property type="entry name" value="DNA_ligase_ATP-dep"/>
</dbReference>
<gene>
    <name evidence="10" type="ORF">COW38_03755</name>
</gene>
<evidence type="ECO:0000256" key="8">
    <source>
        <dbReference type="RuleBase" id="RU004196"/>
    </source>
</evidence>
<dbReference type="Gene3D" id="3.30.470.30">
    <property type="entry name" value="DNA ligase/mRNA capping enzyme"/>
    <property type="match status" value="1"/>
</dbReference>
<organism evidence="10 11">
    <name type="scientific">Candidatus Collierbacteria bacterium CG17_big_fil_post_rev_8_21_14_2_50_45_7</name>
    <dbReference type="NCBI Taxonomy" id="1974536"/>
    <lineage>
        <taxon>Bacteria</taxon>
        <taxon>Candidatus Collieribacteriota</taxon>
    </lineage>
</organism>
<evidence type="ECO:0000313" key="11">
    <source>
        <dbReference type="Proteomes" id="UP000230556"/>
    </source>
</evidence>
<sequence>DKLVYLALGELRPPFDRLEFNLADKLIVRALGVGWEEYQRVGDLGELAEKITNHKFSNSQMTVSEVYEQLVRIAKDSGSGSQERKVRGVATLIKQMDPISAKYIVRMVAGKLRLGFSDKTVIDALSYLENGNKEYSEMLDRAYQKRPDVGVLAQMVKEWGAEKAAEKIDVVIGTPIVPALAQRLKTPREMIAKMGRVYVEKKWDGTRVQIHFSRGQVRTFTRNLDESSAMFPELTKIADQVNADEVILDSEAVGYDPKTGKLVPFQLTITRKRKHGVVEAQSSVPLRFFVFDIMYLDGKSLIHLPLQKRREILVKTVSKGDVLVVDEHIETDDPDVLREYHKKQLEAGLEGALVKQIDGEYMPGRTGFNWVKFKESEDSRAKLADTIDAVIMGYYLGKGKRSDFT</sequence>
<dbReference type="GO" id="GO:0006310">
    <property type="term" value="P:DNA recombination"/>
    <property type="evidence" value="ECO:0007669"/>
    <property type="project" value="UniProtKB-KW"/>
</dbReference>
<keyword evidence="5" id="KW-0067">ATP-binding</keyword>
<dbReference type="AlphaFoldDB" id="A0A2M7FLV3"/>
<dbReference type="GO" id="GO:0006273">
    <property type="term" value="P:lagging strand elongation"/>
    <property type="evidence" value="ECO:0007669"/>
    <property type="project" value="TreeGrafter"/>
</dbReference>
<dbReference type="GO" id="GO:0071897">
    <property type="term" value="P:DNA biosynthetic process"/>
    <property type="evidence" value="ECO:0007669"/>
    <property type="project" value="InterPro"/>
</dbReference>
<keyword evidence="7" id="KW-0234">DNA repair</keyword>
<evidence type="ECO:0000256" key="3">
    <source>
        <dbReference type="ARBA" id="ARBA00022741"/>
    </source>
</evidence>
<evidence type="ECO:0000259" key="9">
    <source>
        <dbReference type="PROSITE" id="PS50160"/>
    </source>
</evidence>
<dbReference type="InterPro" id="IPR050191">
    <property type="entry name" value="ATP-dep_DNA_ligase"/>
</dbReference>
<dbReference type="GO" id="GO:0005524">
    <property type="term" value="F:ATP binding"/>
    <property type="evidence" value="ECO:0007669"/>
    <property type="project" value="UniProtKB-KW"/>
</dbReference>
<dbReference type="Pfam" id="PF01068">
    <property type="entry name" value="DNA_ligase_A_M"/>
    <property type="match status" value="1"/>
</dbReference>
<dbReference type="PROSITE" id="PS50160">
    <property type="entry name" value="DNA_LIGASE_A3"/>
    <property type="match status" value="1"/>
</dbReference>
<keyword evidence="3" id="KW-0547">Nucleotide-binding</keyword>
<dbReference type="GO" id="GO:0006281">
    <property type="term" value="P:DNA repair"/>
    <property type="evidence" value="ECO:0007669"/>
    <property type="project" value="UniProtKB-KW"/>
</dbReference>
<dbReference type="CDD" id="cd07901">
    <property type="entry name" value="Adenylation_DNA_ligase_Arch_LigB"/>
    <property type="match status" value="1"/>
</dbReference>
<dbReference type="PANTHER" id="PTHR45674:SF4">
    <property type="entry name" value="DNA LIGASE 1"/>
    <property type="match status" value="1"/>
</dbReference>
<comment type="caution">
    <text evidence="10">The sequence shown here is derived from an EMBL/GenBank/DDBJ whole genome shotgun (WGS) entry which is preliminary data.</text>
</comment>
<dbReference type="GO" id="GO:0003910">
    <property type="term" value="F:DNA ligase (ATP) activity"/>
    <property type="evidence" value="ECO:0007669"/>
    <property type="project" value="InterPro"/>
</dbReference>
<dbReference type="InterPro" id="IPR012310">
    <property type="entry name" value="DNA_ligase_ATP-dep_cent"/>
</dbReference>
<feature type="non-terminal residue" evidence="10">
    <location>
        <position position="405"/>
    </location>
</feature>
<keyword evidence="4" id="KW-0227">DNA damage</keyword>
<dbReference type="InterPro" id="IPR036599">
    <property type="entry name" value="DNA_ligase_N_sf"/>
</dbReference>
<evidence type="ECO:0000256" key="1">
    <source>
        <dbReference type="ARBA" id="ARBA00007572"/>
    </source>
</evidence>